<sequence>MPDSITVDLDENFQASLTVGQNGGSLDLSDLNPCGRFELDLAAEGISNIIIGTRGEIQLLIFTQDKYGQLSLQKALKPGWSEIISGNNPNIILGFVALSSDKKTPIVIHFNLFRDDRRLTFNFL</sequence>
<reference evidence="1 2" key="1">
    <citation type="journal article" date="2015" name="Nature">
        <title>rRNA introns, odd ribosomes, and small enigmatic genomes across a large radiation of phyla.</title>
        <authorList>
            <person name="Brown C.T."/>
            <person name="Hug L.A."/>
            <person name="Thomas B.C."/>
            <person name="Sharon I."/>
            <person name="Castelle C.J."/>
            <person name="Singh A."/>
            <person name="Wilkins M.J."/>
            <person name="Williams K.H."/>
            <person name="Banfield J.F."/>
        </authorList>
    </citation>
    <scope>NUCLEOTIDE SEQUENCE [LARGE SCALE GENOMIC DNA]</scope>
</reference>
<dbReference type="AlphaFoldDB" id="A0A0G1D497"/>
<gene>
    <name evidence="1" type="ORF">UV68_C0043G0004</name>
</gene>
<evidence type="ECO:0000313" key="2">
    <source>
        <dbReference type="Proteomes" id="UP000033980"/>
    </source>
</evidence>
<dbReference type="Proteomes" id="UP000033980">
    <property type="component" value="Unassembled WGS sequence"/>
</dbReference>
<dbReference type="EMBL" id="LCFK01000043">
    <property type="protein sequence ID" value="KKS92544.1"/>
    <property type="molecule type" value="Genomic_DNA"/>
</dbReference>
<comment type="caution">
    <text evidence="1">The sequence shown here is derived from an EMBL/GenBank/DDBJ whole genome shotgun (WGS) entry which is preliminary data.</text>
</comment>
<accession>A0A0G1D497</accession>
<evidence type="ECO:0000313" key="1">
    <source>
        <dbReference type="EMBL" id="KKS92544.1"/>
    </source>
</evidence>
<proteinExistence type="predicted"/>
<organism evidence="1 2">
    <name type="scientific">Candidatus Collierbacteria bacterium GW2011_GWC2_43_12</name>
    <dbReference type="NCBI Taxonomy" id="1618390"/>
    <lineage>
        <taxon>Bacteria</taxon>
        <taxon>Candidatus Collieribacteriota</taxon>
    </lineage>
</organism>
<name>A0A0G1D497_9BACT</name>
<protein>
    <submittedName>
        <fullName evidence="1">Uncharacterized protein</fullName>
    </submittedName>
</protein>